<dbReference type="Gene3D" id="1.10.10.10">
    <property type="entry name" value="Winged helix-like DNA-binding domain superfamily/Winged helix DNA-binding domain"/>
    <property type="match status" value="1"/>
</dbReference>
<dbReference type="RefSeq" id="WP_106324509.1">
    <property type="nucleotide sequence ID" value="NZ_BOMO01000113.1"/>
</dbReference>
<reference evidence="2 3" key="1">
    <citation type="submission" date="2018-03" db="EMBL/GenBank/DDBJ databases">
        <title>Genomic Encyclopedia of Archaeal and Bacterial Type Strains, Phase II (KMG-II): from individual species to whole genera.</title>
        <authorList>
            <person name="Goeker M."/>
        </authorList>
    </citation>
    <scope>NUCLEOTIDE SEQUENCE [LARGE SCALE GENOMIC DNA]</scope>
    <source>
        <strain evidence="2 3">DSM 43146</strain>
    </source>
</reference>
<evidence type="ECO:0000313" key="2">
    <source>
        <dbReference type="EMBL" id="PRX17966.1"/>
    </source>
</evidence>
<dbReference type="InterPro" id="IPR011991">
    <property type="entry name" value="ArsR-like_HTH"/>
</dbReference>
<feature type="domain" description="HTH arsR-type" evidence="1">
    <location>
        <begin position="19"/>
        <end position="117"/>
    </location>
</feature>
<dbReference type="AlphaFoldDB" id="A0A2T0K4Y6"/>
<evidence type="ECO:0000259" key="1">
    <source>
        <dbReference type="SMART" id="SM00418"/>
    </source>
</evidence>
<proteinExistence type="predicted"/>
<dbReference type="SUPFAM" id="SSF46785">
    <property type="entry name" value="Winged helix' DNA-binding domain"/>
    <property type="match status" value="1"/>
</dbReference>
<comment type="caution">
    <text evidence="2">The sequence shown here is derived from an EMBL/GenBank/DDBJ whole genome shotgun (WGS) entry which is preliminary data.</text>
</comment>
<gene>
    <name evidence="2" type="ORF">CLV67_114137</name>
</gene>
<keyword evidence="3" id="KW-1185">Reference proteome</keyword>
<dbReference type="Proteomes" id="UP000239415">
    <property type="component" value="Unassembled WGS sequence"/>
</dbReference>
<dbReference type="Pfam" id="PF12840">
    <property type="entry name" value="HTH_20"/>
    <property type="match status" value="1"/>
</dbReference>
<dbReference type="SMART" id="SM00418">
    <property type="entry name" value="HTH_ARSR"/>
    <property type="match status" value="1"/>
</dbReference>
<organism evidence="2 3">
    <name type="scientific">Actinoplanes italicus</name>
    <dbReference type="NCBI Taxonomy" id="113567"/>
    <lineage>
        <taxon>Bacteria</taxon>
        <taxon>Bacillati</taxon>
        <taxon>Actinomycetota</taxon>
        <taxon>Actinomycetes</taxon>
        <taxon>Micromonosporales</taxon>
        <taxon>Micromonosporaceae</taxon>
        <taxon>Actinoplanes</taxon>
    </lineage>
</organism>
<sequence>MTSNETTPERMTEVHLSARQIQVLAHPLRIRLLGHLRLNGPATATRLAGALATNTGATSYHLRQLADAGLVVEEDRPGTGRQRWWRALHELSSWQRSDYPGDPAAAAAVDWLEAYQLNLLVQRIEAWRLVAPGEPAEWRDVAGLGDYAVTMDPEQLRDMQTDLEELVERHRARALADPRPGARQVLFFYAGVPDVGGER</sequence>
<dbReference type="OrthoDB" id="7945987at2"/>
<dbReference type="GO" id="GO:0003700">
    <property type="term" value="F:DNA-binding transcription factor activity"/>
    <property type="evidence" value="ECO:0007669"/>
    <property type="project" value="InterPro"/>
</dbReference>
<name>A0A2T0K4Y6_9ACTN</name>
<dbReference type="InterPro" id="IPR001845">
    <property type="entry name" value="HTH_ArsR_DNA-bd_dom"/>
</dbReference>
<protein>
    <submittedName>
        <fullName evidence="2">ArsR family transcriptional regulator</fullName>
    </submittedName>
</protein>
<accession>A0A2T0K4Y6</accession>
<dbReference type="InterPro" id="IPR036388">
    <property type="entry name" value="WH-like_DNA-bd_sf"/>
</dbReference>
<dbReference type="CDD" id="cd00090">
    <property type="entry name" value="HTH_ARSR"/>
    <property type="match status" value="1"/>
</dbReference>
<evidence type="ECO:0000313" key="3">
    <source>
        <dbReference type="Proteomes" id="UP000239415"/>
    </source>
</evidence>
<dbReference type="InterPro" id="IPR036390">
    <property type="entry name" value="WH_DNA-bd_sf"/>
</dbReference>
<dbReference type="EMBL" id="PVMZ01000014">
    <property type="protein sequence ID" value="PRX17966.1"/>
    <property type="molecule type" value="Genomic_DNA"/>
</dbReference>